<dbReference type="Proteomes" id="UP000244240">
    <property type="component" value="Unassembled WGS sequence"/>
</dbReference>
<accession>A0A2T6BXB4</accession>
<evidence type="ECO:0000256" key="7">
    <source>
        <dbReference type="SAM" id="Phobius"/>
    </source>
</evidence>
<protein>
    <submittedName>
        <fullName evidence="8">Putative membrane protein</fullName>
    </submittedName>
</protein>
<reference evidence="8 9" key="1">
    <citation type="submission" date="2018-04" db="EMBL/GenBank/DDBJ databases">
        <title>Genomic Encyclopedia of Archaeal and Bacterial Type Strains, Phase II (KMG-II): from individual species to whole genera.</title>
        <authorList>
            <person name="Goeker M."/>
        </authorList>
    </citation>
    <scope>NUCLEOTIDE SEQUENCE [LARGE SCALE GENOMIC DNA]</scope>
    <source>
        <strain evidence="8 9">DSM 45787</strain>
    </source>
</reference>
<dbReference type="EMBL" id="QBKR01000008">
    <property type="protein sequence ID" value="PTX60721.1"/>
    <property type="molecule type" value="Genomic_DNA"/>
</dbReference>
<organism evidence="8 9">
    <name type="scientific">Melghirimyces profundicolus</name>
    <dbReference type="NCBI Taxonomy" id="1242148"/>
    <lineage>
        <taxon>Bacteria</taxon>
        <taxon>Bacillati</taxon>
        <taxon>Bacillota</taxon>
        <taxon>Bacilli</taxon>
        <taxon>Bacillales</taxon>
        <taxon>Thermoactinomycetaceae</taxon>
        <taxon>Melghirimyces</taxon>
    </lineage>
</organism>
<feature type="transmembrane region" description="Helical" evidence="7">
    <location>
        <begin position="187"/>
        <end position="207"/>
    </location>
</feature>
<dbReference type="InterPro" id="IPR019108">
    <property type="entry name" value="Caa3_assmbl_CtaG-rel"/>
</dbReference>
<sequence length="297" mass="32880">MEALIGAFFTPGLWNVGFNWVVVSIGGLYLSATGRWRGQFPGSTPVPIGKKMLFLTGLALFYLALGSPIHPIGHELFSVHMLQQSILYLIMPPLLIRGIAPWMWKRILQTAPGKKWASWGKRPVVALLMFNGLFSLYHVPRVLDFLMGNEGYHLLSHGLLVLTATLMWWPVMTPLSEAEVLSPLKKMVYIAAAGWLLTPACALIIFADHLLFASYSGSAIFSVLSPENDQQLGGVTMKILQEITYAVALGHTFLQWVRREGEKDRYGIPDDEAVTEKKGETTDWIAPSPEGTGASRN</sequence>
<feature type="compositionally biased region" description="Basic and acidic residues" evidence="6">
    <location>
        <begin position="267"/>
        <end position="281"/>
    </location>
</feature>
<dbReference type="OrthoDB" id="128422at2"/>
<feature type="transmembrane region" description="Helical" evidence="7">
    <location>
        <begin position="124"/>
        <end position="143"/>
    </location>
</feature>
<evidence type="ECO:0000313" key="9">
    <source>
        <dbReference type="Proteomes" id="UP000244240"/>
    </source>
</evidence>
<name>A0A2T6BXB4_9BACL</name>
<feature type="transmembrane region" description="Helical" evidence="7">
    <location>
        <begin position="53"/>
        <end position="73"/>
    </location>
</feature>
<comment type="subcellular location">
    <subcellularLocation>
        <location evidence="1">Cell membrane</location>
        <topology evidence="1">Multi-pass membrane protein</topology>
    </subcellularLocation>
</comment>
<dbReference type="RefSeq" id="WP_108022673.1">
    <property type="nucleotide sequence ID" value="NZ_QBKR01000008.1"/>
</dbReference>
<feature type="transmembrane region" description="Helical" evidence="7">
    <location>
        <begin position="155"/>
        <end position="175"/>
    </location>
</feature>
<keyword evidence="9" id="KW-1185">Reference proteome</keyword>
<evidence type="ECO:0000313" key="8">
    <source>
        <dbReference type="EMBL" id="PTX60721.1"/>
    </source>
</evidence>
<keyword evidence="4 7" id="KW-1133">Transmembrane helix</keyword>
<keyword evidence="5 7" id="KW-0472">Membrane</keyword>
<keyword evidence="2" id="KW-1003">Cell membrane</keyword>
<evidence type="ECO:0000256" key="4">
    <source>
        <dbReference type="ARBA" id="ARBA00022989"/>
    </source>
</evidence>
<dbReference type="GO" id="GO:0005886">
    <property type="term" value="C:plasma membrane"/>
    <property type="evidence" value="ECO:0007669"/>
    <property type="project" value="UniProtKB-SubCell"/>
</dbReference>
<keyword evidence="3 7" id="KW-0812">Transmembrane</keyword>
<feature type="region of interest" description="Disordered" evidence="6">
    <location>
        <begin position="267"/>
        <end position="297"/>
    </location>
</feature>
<evidence type="ECO:0000256" key="3">
    <source>
        <dbReference type="ARBA" id="ARBA00022692"/>
    </source>
</evidence>
<evidence type="ECO:0000256" key="5">
    <source>
        <dbReference type="ARBA" id="ARBA00023136"/>
    </source>
</evidence>
<proteinExistence type="predicted"/>
<feature type="transmembrane region" description="Helical" evidence="7">
    <location>
        <begin position="85"/>
        <end position="104"/>
    </location>
</feature>
<comment type="caution">
    <text evidence="8">The sequence shown here is derived from an EMBL/GenBank/DDBJ whole genome shotgun (WGS) entry which is preliminary data.</text>
</comment>
<evidence type="ECO:0000256" key="6">
    <source>
        <dbReference type="SAM" id="MobiDB-lite"/>
    </source>
</evidence>
<dbReference type="Pfam" id="PF09678">
    <property type="entry name" value="Caa3_CtaG"/>
    <property type="match status" value="1"/>
</dbReference>
<feature type="transmembrane region" description="Helical" evidence="7">
    <location>
        <begin position="12"/>
        <end position="32"/>
    </location>
</feature>
<evidence type="ECO:0000256" key="2">
    <source>
        <dbReference type="ARBA" id="ARBA00022475"/>
    </source>
</evidence>
<gene>
    <name evidence="8" type="ORF">C8P63_10830</name>
</gene>
<dbReference type="AlphaFoldDB" id="A0A2T6BXB4"/>
<evidence type="ECO:0000256" key="1">
    <source>
        <dbReference type="ARBA" id="ARBA00004651"/>
    </source>
</evidence>